<dbReference type="GeneTree" id="ENSGT01120000271858"/>
<accession>A0A8P4KQ79</accession>
<evidence type="ECO:0000256" key="4">
    <source>
        <dbReference type="SAM" id="SignalP"/>
    </source>
</evidence>
<evidence type="ECO:0000256" key="1">
    <source>
        <dbReference type="ARBA" id="ARBA00008535"/>
    </source>
</evidence>
<dbReference type="PROSITE" id="PS51720">
    <property type="entry name" value="G_AIG1"/>
    <property type="match status" value="1"/>
</dbReference>
<feature type="domain" description="AIG1-type G" evidence="5">
    <location>
        <begin position="26"/>
        <end position="224"/>
    </location>
</feature>
<dbReference type="AlphaFoldDB" id="A0A8P4KQ79"/>
<organism evidence="6 7">
    <name type="scientific">Dicentrarchus labrax</name>
    <name type="common">European seabass</name>
    <name type="synonym">Morone labrax</name>
    <dbReference type="NCBI Taxonomy" id="13489"/>
    <lineage>
        <taxon>Eukaryota</taxon>
        <taxon>Metazoa</taxon>
        <taxon>Chordata</taxon>
        <taxon>Craniata</taxon>
        <taxon>Vertebrata</taxon>
        <taxon>Euteleostomi</taxon>
        <taxon>Actinopterygii</taxon>
        <taxon>Neopterygii</taxon>
        <taxon>Teleostei</taxon>
        <taxon>Neoteleostei</taxon>
        <taxon>Acanthomorphata</taxon>
        <taxon>Eupercaria</taxon>
        <taxon>Moronidae</taxon>
        <taxon>Dicentrarchus</taxon>
    </lineage>
</organism>
<reference evidence="6" key="1">
    <citation type="submission" date="2025-08" db="UniProtKB">
        <authorList>
            <consortium name="Ensembl"/>
        </authorList>
    </citation>
    <scope>IDENTIFICATION</scope>
</reference>
<keyword evidence="3" id="KW-0342">GTP-binding</keyword>
<sequence length="309" mass="34783">MLLRGFILIVFCLSEELETEKPESEESEVRIVLLGKTGVGKSASGNTILGRDDFRTKLSSSSETGKCDRKTRQFDGQTVAIVDTPGLFHTNKSQDEVMKEILESITLIMPGPHVFLLVLRQGTFSRQDKETLEAFQKVFQDAKCHTIVLFTHGDQCEVEEQCKAFIKSKKYLNMFINESCEAYHVFNNKVKDETQVTGLLQTINSMLRKNQRSYYSNDMFKKAVIALEELMQCPEIKLATDPKEAATVYLEALLSKGVFLMGGQAPGLFRGATCFLEKVKQVAYECMPPEAFGVVGAHQTKKHMRPKND</sequence>
<protein>
    <recommendedName>
        <fullName evidence="5">AIG1-type G domain-containing protein</fullName>
    </recommendedName>
</protein>
<dbReference type="PANTHER" id="PTHR10903:SF186">
    <property type="entry name" value="GTPASE IMAP FAMILY MEMBER 4-LIKE-RELATED"/>
    <property type="match status" value="1"/>
</dbReference>
<name>A0A8P4KQ79_DICLA</name>
<keyword evidence="4" id="KW-0732">Signal</keyword>
<dbReference type="InterPro" id="IPR027417">
    <property type="entry name" value="P-loop_NTPase"/>
</dbReference>
<feature type="chain" id="PRO_5035718883" description="AIG1-type G domain-containing protein" evidence="4">
    <location>
        <begin position="20"/>
        <end position="309"/>
    </location>
</feature>
<dbReference type="Pfam" id="PF04548">
    <property type="entry name" value="AIG1"/>
    <property type="match status" value="1"/>
</dbReference>
<evidence type="ECO:0000256" key="3">
    <source>
        <dbReference type="ARBA" id="ARBA00023134"/>
    </source>
</evidence>
<dbReference type="FunFam" id="3.40.50.300:FF:000366">
    <property type="entry name" value="GTPase, IMAP family member 2"/>
    <property type="match status" value="1"/>
</dbReference>
<evidence type="ECO:0000259" key="5">
    <source>
        <dbReference type="PROSITE" id="PS51720"/>
    </source>
</evidence>
<proteinExistence type="inferred from homology"/>
<dbReference type="SUPFAM" id="SSF52540">
    <property type="entry name" value="P-loop containing nucleoside triphosphate hydrolases"/>
    <property type="match status" value="1"/>
</dbReference>
<dbReference type="Proteomes" id="UP000694389">
    <property type="component" value="Unassembled WGS sequence"/>
</dbReference>
<dbReference type="InterPro" id="IPR045058">
    <property type="entry name" value="GIMA/IAN/Toc"/>
</dbReference>
<comment type="similarity">
    <text evidence="1">Belongs to the TRAFAC class TrmE-Era-EngA-EngB-Septin-like GTPase superfamily. AIG1/Toc34/Toc159-like paraseptin GTPase family. IAN subfamily.</text>
</comment>
<feature type="signal peptide" evidence="4">
    <location>
        <begin position="1"/>
        <end position="19"/>
    </location>
</feature>
<evidence type="ECO:0000313" key="6">
    <source>
        <dbReference type="Ensembl" id="ENSDLAP00005076649.1"/>
    </source>
</evidence>
<dbReference type="Ensembl" id="ENSDLAT00005071331.1">
    <property type="protein sequence ID" value="ENSDLAP00005076649.1"/>
    <property type="gene ID" value="ENSDLAG00005002306.2"/>
</dbReference>
<dbReference type="Gene3D" id="3.40.50.300">
    <property type="entry name" value="P-loop containing nucleotide triphosphate hydrolases"/>
    <property type="match status" value="1"/>
</dbReference>
<evidence type="ECO:0000313" key="7">
    <source>
        <dbReference type="Proteomes" id="UP000694389"/>
    </source>
</evidence>
<keyword evidence="7" id="KW-1185">Reference proteome</keyword>
<dbReference type="GO" id="GO:0005525">
    <property type="term" value="F:GTP binding"/>
    <property type="evidence" value="ECO:0007669"/>
    <property type="project" value="UniProtKB-KW"/>
</dbReference>
<gene>
    <name evidence="6" type="primary">LOC127356942</name>
</gene>
<dbReference type="PANTHER" id="PTHR10903">
    <property type="entry name" value="GTPASE, IMAP FAMILY MEMBER-RELATED"/>
    <property type="match status" value="1"/>
</dbReference>
<reference evidence="6" key="2">
    <citation type="submission" date="2025-09" db="UniProtKB">
        <authorList>
            <consortium name="Ensembl"/>
        </authorList>
    </citation>
    <scope>IDENTIFICATION</scope>
</reference>
<evidence type="ECO:0000256" key="2">
    <source>
        <dbReference type="ARBA" id="ARBA00022741"/>
    </source>
</evidence>
<keyword evidence="2" id="KW-0547">Nucleotide-binding</keyword>
<dbReference type="InterPro" id="IPR006703">
    <property type="entry name" value="G_AIG1"/>
</dbReference>